<evidence type="ECO:0000256" key="5">
    <source>
        <dbReference type="ARBA" id="ARBA00023002"/>
    </source>
</evidence>
<dbReference type="PANTHER" id="PTHR43831:SF1">
    <property type="entry name" value="ISOBUTYRYL-COA DEHYDROGENASE, MITOCHONDRIAL"/>
    <property type="match status" value="1"/>
</dbReference>
<dbReference type="PROSITE" id="PS50004">
    <property type="entry name" value="C2"/>
    <property type="match status" value="1"/>
</dbReference>
<keyword evidence="6" id="KW-0813">Transport</keyword>
<dbReference type="OrthoDB" id="17644at2759"/>
<comment type="similarity">
    <text evidence="6">Belongs to the nucleoporin Nup85 family.</text>
</comment>
<dbReference type="Pfam" id="PF00441">
    <property type="entry name" value="Acyl-CoA_dh_1"/>
    <property type="match status" value="1"/>
</dbReference>
<gene>
    <name evidence="9" type="ORF">DICVIV_09465</name>
</gene>
<accession>A0A0D8XL10</accession>
<dbReference type="Proteomes" id="UP000053766">
    <property type="component" value="Unassembled WGS sequence"/>
</dbReference>
<dbReference type="InterPro" id="IPR011502">
    <property type="entry name" value="Nucleoporin_Nup85"/>
</dbReference>
<keyword evidence="6" id="KW-0653">Protein transport</keyword>
<dbReference type="GO" id="GO:0050660">
    <property type="term" value="F:flavin adenine dinucleotide binding"/>
    <property type="evidence" value="ECO:0007669"/>
    <property type="project" value="InterPro"/>
</dbReference>
<dbReference type="InterPro" id="IPR000008">
    <property type="entry name" value="C2_dom"/>
</dbReference>
<dbReference type="InterPro" id="IPR035892">
    <property type="entry name" value="C2_domain_sf"/>
</dbReference>
<feature type="domain" description="C2" evidence="8">
    <location>
        <begin position="1"/>
        <end position="86"/>
    </location>
</feature>
<dbReference type="Gene3D" id="2.60.40.150">
    <property type="entry name" value="C2 domain"/>
    <property type="match status" value="1"/>
</dbReference>
<dbReference type="InterPro" id="IPR013786">
    <property type="entry name" value="AcylCoA_DH/ox_N"/>
</dbReference>
<dbReference type="Gene3D" id="2.40.110.10">
    <property type="entry name" value="Butyryl-CoA Dehydrogenase, subunit A, domain 2"/>
    <property type="match status" value="1"/>
</dbReference>
<dbReference type="GO" id="GO:0005643">
    <property type="term" value="C:nuclear pore"/>
    <property type="evidence" value="ECO:0007669"/>
    <property type="project" value="UniProtKB-SubCell"/>
</dbReference>
<keyword evidence="6" id="KW-0539">Nucleus</keyword>
<dbReference type="CDD" id="cd00030">
    <property type="entry name" value="C2"/>
    <property type="match status" value="1"/>
</dbReference>
<evidence type="ECO:0000313" key="9">
    <source>
        <dbReference type="EMBL" id="KJH44509.1"/>
    </source>
</evidence>
<keyword evidence="5" id="KW-0560">Oxidoreductase</keyword>
<keyword evidence="6" id="KW-0811">Translocation</keyword>
<organism evidence="9 10">
    <name type="scientific">Dictyocaulus viviparus</name>
    <name type="common">Bovine lungworm</name>
    <dbReference type="NCBI Taxonomy" id="29172"/>
    <lineage>
        <taxon>Eukaryota</taxon>
        <taxon>Metazoa</taxon>
        <taxon>Ecdysozoa</taxon>
        <taxon>Nematoda</taxon>
        <taxon>Chromadorea</taxon>
        <taxon>Rhabditida</taxon>
        <taxon>Rhabditina</taxon>
        <taxon>Rhabditomorpha</taxon>
        <taxon>Strongyloidea</taxon>
        <taxon>Metastrongylidae</taxon>
        <taxon>Dictyocaulus</taxon>
    </lineage>
</organism>
<keyword evidence="6" id="KW-0906">Nuclear pore complex</keyword>
<dbReference type="Pfam" id="PF07575">
    <property type="entry name" value="Nucleopor_Nup85"/>
    <property type="match status" value="2"/>
</dbReference>
<dbReference type="InterPro" id="IPR052547">
    <property type="entry name" value="Mito_Isobutyryl-CoADH"/>
</dbReference>
<dbReference type="PANTHER" id="PTHR43831">
    <property type="entry name" value="ISOBUTYRYL-COA DEHYDROGENASE"/>
    <property type="match status" value="1"/>
</dbReference>
<keyword evidence="6" id="KW-0509">mRNA transport</keyword>
<dbReference type="InterPro" id="IPR009100">
    <property type="entry name" value="AcylCoA_DH/oxidase_NM_dom_sf"/>
</dbReference>
<reference evidence="10" key="2">
    <citation type="journal article" date="2016" name="Sci. Rep.">
        <title>Dictyocaulus viviparus genome, variome and transcriptome elucidate lungworm biology and support future intervention.</title>
        <authorList>
            <person name="McNulty S.N."/>
            <person name="Strube C."/>
            <person name="Rosa B.A."/>
            <person name="Martin J.C."/>
            <person name="Tyagi R."/>
            <person name="Choi Y.J."/>
            <person name="Wang Q."/>
            <person name="Hallsworth Pepin K."/>
            <person name="Zhang X."/>
            <person name="Ozersky P."/>
            <person name="Wilson R.K."/>
            <person name="Sternberg P.W."/>
            <person name="Gasser R.B."/>
            <person name="Mitreva M."/>
        </authorList>
    </citation>
    <scope>NUCLEOTIDE SEQUENCE [LARGE SCALE GENOMIC DNA]</scope>
    <source>
        <strain evidence="10">HannoverDv2000</strain>
    </source>
</reference>
<evidence type="ECO:0000256" key="6">
    <source>
        <dbReference type="RuleBase" id="RU365073"/>
    </source>
</evidence>
<comment type="similarity">
    <text evidence="2">Belongs to the acyl-CoA dehydrogenase family.</text>
</comment>
<dbReference type="InterPro" id="IPR037069">
    <property type="entry name" value="AcylCoA_DH/ox_N_sf"/>
</dbReference>
<dbReference type="AlphaFoldDB" id="A0A0D8XL10"/>
<keyword evidence="6" id="KW-0472">Membrane</keyword>
<dbReference type="GO" id="GO:0003995">
    <property type="term" value="F:acyl-CoA dehydrogenase activity"/>
    <property type="evidence" value="ECO:0007669"/>
    <property type="project" value="InterPro"/>
</dbReference>
<keyword evidence="4" id="KW-0274">FAD</keyword>
<comment type="subcellular location">
    <subcellularLocation>
        <location evidence="6">Nucleus</location>
        <location evidence="6">Nuclear pore complex</location>
    </subcellularLocation>
</comment>
<dbReference type="InterPro" id="IPR006091">
    <property type="entry name" value="Acyl-CoA_Oxase/DH_mid-dom"/>
</dbReference>
<dbReference type="GO" id="GO:0051028">
    <property type="term" value="P:mRNA transport"/>
    <property type="evidence" value="ECO:0007669"/>
    <property type="project" value="UniProtKB-KW"/>
</dbReference>
<evidence type="ECO:0000256" key="4">
    <source>
        <dbReference type="ARBA" id="ARBA00022827"/>
    </source>
</evidence>
<keyword evidence="3" id="KW-0285">Flavoprotein</keyword>
<feature type="coiled-coil region" evidence="7">
    <location>
        <begin position="315"/>
        <end position="342"/>
    </location>
</feature>
<dbReference type="InterPro" id="IPR036250">
    <property type="entry name" value="AcylCo_DH-like_C"/>
</dbReference>
<dbReference type="InterPro" id="IPR046373">
    <property type="entry name" value="Acyl-CoA_Oxase/DH_mid-dom_sf"/>
</dbReference>
<reference evidence="9 10" key="1">
    <citation type="submission" date="2013-11" db="EMBL/GenBank/DDBJ databases">
        <title>Draft genome of the bovine lungworm Dictyocaulus viviparus.</title>
        <authorList>
            <person name="Mitreva M."/>
        </authorList>
    </citation>
    <scope>NUCLEOTIDE SEQUENCE [LARGE SCALE GENOMIC DNA]</scope>
    <source>
        <strain evidence="9 10">HannoverDv2000</strain>
    </source>
</reference>
<comment type="subunit">
    <text evidence="6">Component of the nuclear pore complex (NPC).</text>
</comment>
<dbReference type="GO" id="GO:0005739">
    <property type="term" value="C:mitochondrion"/>
    <property type="evidence" value="ECO:0007669"/>
    <property type="project" value="TreeGrafter"/>
</dbReference>
<dbReference type="InterPro" id="IPR009075">
    <property type="entry name" value="AcylCo_DH/oxidase_C"/>
</dbReference>
<evidence type="ECO:0000256" key="1">
    <source>
        <dbReference type="ARBA" id="ARBA00001974"/>
    </source>
</evidence>
<evidence type="ECO:0000256" key="2">
    <source>
        <dbReference type="ARBA" id="ARBA00009347"/>
    </source>
</evidence>
<dbReference type="FunFam" id="2.40.110.10:FF:000001">
    <property type="entry name" value="Acyl-CoA dehydrogenase, mitochondrial"/>
    <property type="match status" value="1"/>
</dbReference>
<dbReference type="GO" id="GO:0031965">
    <property type="term" value="C:nuclear membrane"/>
    <property type="evidence" value="ECO:0007669"/>
    <property type="project" value="UniProtKB-UniRule"/>
</dbReference>
<dbReference type="STRING" id="29172.A0A0D8XL10"/>
<dbReference type="PROSITE" id="PS00072">
    <property type="entry name" value="ACYL_COA_DH_1"/>
    <property type="match status" value="1"/>
</dbReference>
<dbReference type="Gene3D" id="1.20.140.10">
    <property type="entry name" value="Butyryl-CoA Dehydrogenase, subunit A, domain 3"/>
    <property type="match status" value="1"/>
</dbReference>
<keyword evidence="10" id="KW-1185">Reference proteome</keyword>
<evidence type="ECO:0000256" key="3">
    <source>
        <dbReference type="ARBA" id="ARBA00022630"/>
    </source>
</evidence>
<protein>
    <recommendedName>
        <fullName evidence="6">Nuclear pore complex protein Nup85</fullName>
    </recommendedName>
</protein>
<evidence type="ECO:0000313" key="10">
    <source>
        <dbReference type="Proteomes" id="UP000053766"/>
    </source>
</evidence>
<dbReference type="SUPFAM" id="SSF49562">
    <property type="entry name" value="C2 domain (Calcium/lipid-binding domain, CaLB)"/>
    <property type="match status" value="1"/>
</dbReference>
<dbReference type="SUPFAM" id="SSF56645">
    <property type="entry name" value="Acyl-CoA dehydrogenase NM domain-like"/>
    <property type="match status" value="1"/>
</dbReference>
<dbReference type="Pfam" id="PF02770">
    <property type="entry name" value="Acyl-CoA_dh_M"/>
    <property type="match status" value="1"/>
</dbReference>
<evidence type="ECO:0000256" key="7">
    <source>
        <dbReference type="SAM" id="Coils"/>
    </source>
</evidence>
<dbReference type="Pfam" id="PF00168">
    <property type="entry name" value="C2"/>
    <property type="match status" value="1"/>
</dbReference>
<dbReference type="InterPro" id="IPR006089">
    <property type="entry name" value="Acyl-CoA_DH_CS"/>
</dbReference>
<proteinExistence type="inferred from homology"/>
<evidence type="ECO:0000259" key="8">
    <source>
        <dbReference type="PROSITE" id="PS50004"/>
    </source>
</evidence>
<comment type="cofactor">
    <cofactor evidence="1">
        <name>FAD</name>
        <dbReference type="ChEBI" id="CHEBI:57692"/>
    </cofactor>
</comment>
<comment type="function">
    <text evidence="6">Functions as a component of the nuclear pore complex (NPC).</text>
</comment>
<dbReference type="Pfam" id="PF02771">
    <property type="entry name" value="Acyl-CoA_dh_N"/>
    <property type="match status" value="1"/>
</dbReference>
<name>A0A0D8XL10_DICVI</name>
<sequence>MDAFAVIVLHGRGSLRSRAVTEQVTTQGDCIWDEHCEFKLSNKSTHITVTVQNKTRFGKSDVIGKCDIPIDKAREINSKMWFPLKKKKDDDKYRFFIGSFTRGEIQLQFKFTYEKPSLSVSNLSLNRIDKDGVFNKMKRKISGVGKHRMAEDTVSLSSGVSGTSMTSSHSNRFIDRINKSISRKLSSLHPDACYSYGVGDVNATCDNSIAHFGGGNNHDGKYNNTSEPTSLTGFDFTEEQTYVISNNQSISHSPTVHLPYFLASTAESFQRGNSNRSVASSGFEGSNKLTKQKNEDFLRSQQDLLALVDSLRLELRVKDSRLRDMEEYMDNLNRKMVTASDSIQYAYSTSDANIICGLSSITAKNDDNLGGSFCGFREHLPSLQLVYANPVVRQLLIEMHVVFEKCQELSRSQRLTNIETLSISREYRSALLHCAEEIDDEENVYMRDFTIWSLFETMFFKQGDTPICLDLISWGIDSFTFIDKYVRKAAKELDEGMSVGEGSYWRAISKLDRWKHDLSLLLTSGAFDSNKNILFLSHLLHGDRKHLERAASAVVGEWWHLMPFYTFVKNSTVAYNELATLAHECRDLFGSMEHSIDEQFDPFLSILAMKDISVLQNLISNPWLSVHLIDTLLHTDSEYGNLPTLLETREFLLMEYGSGLIQNSCLWEVGAKYLLHCGSEGRLRLENHIEAMYIEDEAMAEKLMRICEENELDDSKSCIVNTMTYHHLREKEWCSALSWALRGGRGRALDIAVDKIVRCVEKDKLASLSVLDHMVDYVAELESPSLAFLFNYHRFHRSLSTGDIRSNVPLLVSMITSPNVPQCFHNVLFGYLMMILADEQVHSLKLLLLTRLSETEMMSPAMIIRNFCRLCSIFKTFGRNSHLYCVDHVVEVQKVAREFARREMYPNMAVWDEKEMFPVEMMRNAGKIGFGAIYCSEEFGGTGLSRLHAAVIYEQLAAGCVSTAAYMSIHNMCAWMIDKYGSNELREKHIPTMATFEKLSSYCLTEPDSGSDAASLRTTARPQGDYYIVNGSKAFISGAGASDVYVVMVRHDGQPGAKGILCLLIEDGMEGFKLGKKERKLGWNTQPTRILTFEDVKVPKCNQIGPDNYGFNIAMAGINGARVNIASCSLGAAQQSFDLAIEYLKVRKQFGKHLSEFQWNQFKLAEMATKVHTSRLVVRDAARHLDGDSIQKASICAMAKLYATENCLDVHQILEGSNEMMRLIISRDVLLNETYGPL</sequence>
<dbReference type="SUPFAM" id="SSF47203">
    <property type="entry name" value="Acyl-CoA dehydrogenase C-terminal domain-like"/>
    <property type="match status" value="1"/>
</dbReference>
<dbReference type="GO" id="GO:0015031">
    <property type="term" value="P:protein transport"/>
    <property type="evidence" value="ECO:0007669"/>
    <property type="project" value="UniProtKB-KW"/>
</dbReference>
<dbReference type="Gene3D" id="1.10.540.10">
    <property type="entry name" value="Acyl-CoA dehydrogenase/oxidase, N-terminal domain"/>
    <property type="match status" value="1"/>
</dbReference>
<dbReference type="EMBL" id="KN716467">
    <property type="protein sequence ID" value="KJH44509.1"/>
    <property type="molecule type" value="Genomic_DNA"/>
</dbReference>
<keyword evidence="7" id="KW-0175">Coiled coil</keyword>